<evidence type="ECO:0000313" key="2">
    <source>
        <dbReference type="EMBL" id="GFU63145.1"/>
    </source>
</evidence>
<dbReference type="Proteomes" id="UP000887013">
    <property type="component" value="Unassembled WGS sequence"/>
</dbReference>
<name>A0A8X6R0B1_NEPPI</name>
<comment type="caution">
    <text evidence="2">The sequence shown here is derived from an EMBL/GenBank/DDBJ whole genome shotgun (WGS) entry which is preliminary data.</text>
</comment>
<organism evidence="2 3">
    <name type="scientific">Nephila pilipes</name>
    <name type="common">Giant wood spider</name>
    <name type="synonym">Nephila maculata</name>
    <dbReference type="NCBI Taxonomy" id="299642"/>
    <lineage>
        <taxon>Eukaryota</taxon>
        <taxon>Metazoa</taxon>
        <taxon>Ecdysozoa</taxon>
        <taxon>Arthropoda</taxon>
        <taxon>Chelicerata</taxon>
        <taxon>Arachnida</taxon>
        <taxon>Araneae</taxon>
        <taxon>Araneomorphae</taxon>
        <taxon>Entelegynae</taxon>
        <taxon>Araneoidea</taxon>
        <taxon>Nephilidae</taxon>
        <taxon>Nephila</taxon>
    </lineage>
</organism>
<evidence type="ECO:0000256" key="1">
    <source>
        <dbReference type="SAM" id="MobiDB-lite"/>
    </source>
</evidence>
<evidence type="ECO:0000313" key="3">
    <source>
        <dbReference type="Proteomes" id="UP000887013"/>
    </source>
</evidence>
<feature type="region of interest" description="Disordered" evidence="1">
    <location>
        <begin position="97"/>
        <end position="126"/>
    </location>
</feature>
<keyword evidence="3" id="KW-1185">Reference proteome</keyword>
<dbReference type="EMBL" id="BMAW01041347">
    <property type="protein sequence ID" value="GFU63145.1"/>
    <property type="molecule type" value="Genomic_DNA"/>
</dbReference>
<accession>A0A8X6R0B1</accession>
<protein>
    <submittedName>
        <fullName evidence="2">Uncharacterized protein</fullName>
    </submittedName>
</protein>
<dbReference type="OrthoDB" id="10346581at2759"/>
<dbReference type="AlphaFoldDB" id="A0A8X6R0B1"/>
<reference evidence="2" key="1">
    <citation type="submission" date="2020-08" db="EMBL/GenBank/DDBJ databases">
        <title>Multicomponent nature underlies the extraordinary mechanical properties of spider dragline silk.</title>
        <authorList>
            <person name="Kono N."/>
            <person name="Nakamura H."/>
            <person name="Mori M."/>
            <person name="Yoshida Y."/>
            <person name="Ohtoshi R."/>
            <person name="Malay A.D."/>
            <person name="Moran D.A.P."/>
            <person name="Tomita M."/>
            <person name="Numata K."/>
            <person name="Arakawa K."/>
        </authorList>
    </citation>
    <scope>NUCLEOTIDE SEQUENCE</scope>
</reference>
<feature type="compositionally biased region" description="Polar residues" evidence="1">
    <location>
        <begin position="100"/>
        <end position="112"/>
    </location>
</feature>
<gene>
    <name evidence="2" type="ORF">NPIL_322921</name>
</gene>
<proteinExistence type="predicted"/>
<sequence>MEMCKDDNELCAVRVGCFGRECWCIGGHGGRRSRSMTECITYGIGDADPQMPVGQNRRPPIDLGRIRVHPRIWRPLEHRWSEDPTNGSAVTWETPLFQGLPQSDSLSPSEMSLTAAPGADGSQKCI</sequence>